<dbReference type="Proteomes" id="UP001597211">
    <property type="component" value="Unassembled WGS sequence"/>
</dbReference>
<keyword evidence="3" id="KW-0309">Germination</keyword>
<evidence type="ECO:0000256" key="4">
    <source>
        <dbReference type="ARBA" id="ARBA00022729"/>
    </source>
</evidence>
<keyword evidence="7" id="KW-0449">Lipoprotein</keyword>
<proteinExistence type="inferred from homology"/>
<comment type="subcellular location">
    <subcellularLocation>
        <location evidence="1">Membrane</location>
        <topology evidence="1">Lipid-anchor</topology>
    </subcellularLocation>
</comment>
<dbReference type="PROSITE" id="PS51257">
    <property type="entry name" value="PROKAR_LIPOPROTEIN"/>
    <property type="match status" value="1"/>
</dbReference>
<accession>A0ABW3S870</accession>
<dbReference type="InterPro" id="IPR057336">
    <property type="entry name" value="GerAC_N"/>
</dbReference>
<protein>
    <submittedName>
        <fullName evidence="10">Ger(X)C family spore germination protein</fullName>
    </submittedName>
</protein>
<evidence type="ECO:0000256" key="7">
    <source>
        <dbReference type="ARBA" id="ARBA00023288"/>
    </source>
</evidence>
<evidence type="ECO:0000259" key="8">
    <source>
        <dbReference type="Pfam" id="PF05504"/>
    </source>
</evidence>
<organism evidence="10 11">
    <name type="scientific">Paenibacillus timonensis</name>
    <dbReference type="NCBI Taxonomy" id="225915"/>
    <lineage>
        <taxon>Bacteria</taxon>
        <taxon>Bacillati</taxon>
        <taxon>Bacillota</taxon>
        <taxon>Bacilli</taxon>
        <taxon>Bacillales</taxon>
        <taxon>Paenibacillaceae</taxon>
        <taxon>Paenibacillus</taxon>
    </lineage>
</organism>
<sequence length="409" mass="45433">MDGFHRGWCVLLACCAASLLLSGCWSRNEINDIAVVTAIGIDKQKDQYTVSLQVPISRLLGPAISGGGTNTKLVSDAARTISETGATIMEAYRKIQQKVPREIYFTHSRIIIFGQELAQSGILPVMDFFERYRQPQLASYILVTKGKALDVLSYKPKIESLDGHQFREELTNGSVLAVHAKDFMNALMNDGIEPSAGQVEVISGYNRRKKETTGQNLDLPDEKTTIAMLGTAVFKDDKLVGWLDDEETRGLLWIKNEVKSGSVITVAVPETEGGGTISAQLNACKTKVTPNIGGDEPSLGLRINSGVEIYENNSRLDLSDPRTVEKVEKMMEAAALSRIGEVLDKVQKEWRADIFGFGDAFYRKYPKVWNQELKKQWDDRFPYLPVRITVQVKVVGTGLSNKSYRDGFK</sequence>
<reference evidence="11" key="1">
    <citation type="journal article" date="2019" name="Int. J. Syst. Evol. Microbiol.">
        <title>The Global Catalogue of Microorganisms (GCM) 10K type strain sequencing project: providing services to taxonomists for standard genome sequencing and annotation.</title>
        <authorList>
            <consortium name="The Broad Institute Genomics Platform"/>
            <consortium name="The Broad Institute Genome Sequencing Center for Infectious Disease"/>
            <person name="Wu L."/>
            <person name="Ma J."/>
        </authorList>
    </citation>
    <scope>NUCLEOTIDE SEQUENCE [LARGE SCALE GENOMIC DNA]</scope>
    <source>
        <strain evidence="11">CCUG 48216</strain>
    </source>
</reference>
<evidence type="ECO:0000256" key="1">
    <source>
        <dbReference type="ARBA" id="ARBA00004635"/>
    </source>
</evidence>
<name>A0ABW3S870_9BACL</name>
<dbReference type="PANTHER" id="PTHR35789">
    <property type="entry name" value="SPORE GERMINATION PROTEIN B3"/>
    <property type="match status" value="1"/>
</dbReference>
<dbReference type="EMBL" id="JBHTKZ010000007">
    <property type="protein sequence ID" value="MFD1180964.1"/>
    <property type="molecule type" value="Genomic_DNA"/>
</dbReference>
<gene>
    <name evidence="10" type="ORF">ACFQ2Z_06315</name>
</gene>
<dbReference type="Pfam" id="PF25198">
    <property type="entry name" value="Spore_GerAC_N"/>
    <property type="match status" value="1"/>
</dbReference>
<evidence type="ECO:0000313" key="11">
    <source>
        <dbReference type="Proteomes" id="UP001597211"/>
    </source>
</evidence>
<dbReference type="Pfam" id="PF05504">
    <property type="entry name" value="Spore_GerAC"/>
    <property type="match status" value="1"/>
</dbReference>
<keyword evidence="5" id="KW-0472">Membrane</keyword>
<feature type="domain" description="Spore germination GerAC-like C-terminal" evidence="8">
    <location>
        <begin position="230"/>
        <end position="398"/>
    </location>
</feature>
<evidence type="ECO:0000313" key="10">
    <source>
        <dbReference type="EMBL" id="MFD1180964.1"/>
    </source>
</evidence>
<evidence type="ECO:0000256" key="6">
    <source>
        <dbReference type="ARBA" id="ARBA00023139"/>
    </source>
</evidence>
<feature type="domain" description="Spore germination protein N-terminal" evidence="9">
    <location>
        <begin position="27"/>
        <end position="200"/>
    </location>
</feature>
<evidence type="ECO:0000256" key="5">
    <source>
        <dbReference type="ARBA" id="ARBA00023136"/>
    </source>
</evidence>
<comment type="caution">
    <text evidence="10">The sequence shown here is derived from an EMBL/GenBank/DDBJ whole genome shotgun (WGS) entry which is preliminary data.</text>
</comment>
<dbReference type="PANTHER" id="PTHR35789:SF1">
    <property type="entry name" value="SPORE GERMINATION PROTEIN B3"/>
    <property type="match status" value="1"/>
</dbReference>
<dbReference type="InterPro" id="IPR038501">
    <property type="entry name" value="Spore_GerAC_C_sf"/>
</dbReference>
<evidence type="ECO:0000259" key="9">
    <source>
        <dbReference type="Pfam" id="PF25198"/>
    </source>
</evidence>
<keyword evidence="11" id="KW-1185">Reference proteome</keyword>
<dbReference type="InterPro" id="IPR008844">
    <property type="entry name" value="Spore_GerAC-like"/>
</dbReference>
<keyword evidence="4" id="KW-0732">Signal</keyword>
<comment type="similarity">
    <text evidence="2">Belongs to the GerABKC lipoprotein family.</text>
</comment>
<dbReference type="Gene3D" id="3.30.300.210">
    <property type="entry name" value="Nutrient germinant receptor protein C, domain 3"/>
    <property type="match status" value="1"/>
</dbReference>
<dbReference type="InterPro" id="IPR046953">
    <property type="entry name" value="Spore_GerAC-like_C"/>
</dbReference>
<keyword evidence="6" id="KW-0564">Palmitate</keyword>
<evidence type="ECO:0000256" key="3">
    <source>
        <dbReference type="ARBA" id="ARBA00022544"/>
    </source>
</evidence>
<dbReference type="NCBIfam" id="TIGR02887">
    <property type="entry name" value="spore_ger_x_C"/>
    <property type="match status" value="1"/>
</dbReference>
<evidence type="ECO:0000256" key="2">
    <source>
        <dbReference type="ARBA" id="ARBA00007886"/>
    </source>
</evidence>